<keyword evidence="1" id="KW-1133">Transmembrane helix</keyword>
<dbReference type="KEGG" id="mlr:MELLADRAFT_103745"/>
<feature type="transmembrane region" description="Helical" evidence="1">
    <location>
        <begin position="109"/>
        <end position="134"/>
    </location>
</feature>
<name>F4RC85_MELLP</name>
<reference evidence="3" key="1">
    <citation type="journal article" date="2011" name="Proc. Natl. Acad. Sci. U.S.A.">
        <title>Obligate biotrophy features unraveled by the genomic analysis of rust fungi.</title>
        <authorList>
            <person name="Duplessis S."/>
            <person name="Cuomo C.A."/>
            <person name="Lin Y.-C."/>
            <person name="Aerts A."/>
            <person name="Tisserant E."/>
            <person name="Veneault-Fourrey C."/>
            <person name="Joly D.L."/>
            <person name="Hacquard S."/>
            <person name="Amselem J."/>
            <person name="Cantarel B.L."/>
            <person name="Chiu R."/>
            <person name="Coutinho P.M."/>
            <person name="Feau N."/>
            <person name="Field M."/>
            <person name="Frey P."/>
            <person name="Gelhaye E."/>
            <person name="Goldberg J."/>
            <person name="Grabherr M.G."/>
            <person name="Kodira C.D."/>
            <person name="Kohler A."/>
            <person name="Kuees U."/>
            <person name="Lindquist E.A."/>
            <person name="Lucas S.M."/>
            <person name="Mago R."/>
            <person name="Mauceli E."/>
            <person name="Morin E."/>
            <person name="Murat C."/>
            <person name="Pangilinan J.L."/>
            <person name="Park R."/>
            <person name="Pearson M."/>
            <person name="Quesneville H."/>
            <person name="Rouhier N."/>
            <person name="Sakthikumar S."/>
            <person name="Salamov A.A."/>
            <person name="Schmutz J."/>
            <person name="Selles B."/>
            <person name="Shapiro H."/>
            <person name="Tanguay P."/>
            <person name="Tuskan G.A."/>
            <person name="Henrissat B."/>
            <person name="Van de Peer Y."/>
            <person name="Rouze P."/>
            <person name="Ellis J.G."/>
            <person name="Dodds P.N."/>
            <person name="Schein J.E."/>
            <person name="Zhong S."/>
            <person name="Hamelin R.C."/>
            <person name="Grigoriev I.V."/>
            <person name="Szabo L.J."/>
            <person name="Martin F."/>
        </authorList>
    </citation>
    <scope>NUCLEOTIDE SEQUENCE [LARGE SCALE GENOMIC DNA]</scope>
    <source>
        <strain evidence="3">98AG31 / pathotype 3-4-7</strain>
    </source>
</reference>
<dbReference type="VEuPathDB" id="FungiDB:MELLADRAFT_103745"/>
<organism evidence="3">
    <name type="scientific">Melampsora larici-populina (strain 98AG31 / pathotype 3-4-7)</name>
    <name type="common">Poplar leaf rust fungus</name>
    <dbReference type="NCBI Taxonomy" id="747676"/>
    <lineage>
        <taxon>Eukaryota</taxon>
        <taxon>Fungi</taxon>
        <taxon>Dikarya</taxon>
        <taxon>Basidiomycota</taxon>
        <taxon>Pucciniomycotina</taxon>
        <taxon>Pucciniomycetes</taxon>
        <taxon>Pucciniales</taxon>
        <taxon>Melampsoraceae</taxon>
        <taxon>Melampsora</taxon>
    </lineage>
</organism>
<evidence type="ECO:0000313" key="3">
    <source>
        <dbReference type="Proteomes" id="UP000001072"/>
    </source>
</evidence>
<keyword evidence="3" id="KW-1185">Reference proteome</keyword>
<dbReference type="AlphaFoldDB" id="F4RC85"/>
<dbReference type="HOGENOM" id="CLU_1886207_0_0_1"/>
<sequence>MDSNCVICSPHTCLPVQDGDNGRGSGVTVLLTGATGLIYSNSYQRAQGKRYRNLGYGESKWLAEEICEKFSKVGWKNIGLKISQVEINVLRIGQLCGALETRVWNKTEYWSLLIAGYRFTGCLPLLDWIVLILIM</sequence>
<dbReference type="STRING" id="747676.F4RC85"/>
<dbReference type="Gene3D" id="3.40.50.720">
    <property type="entry name" value="NAD(P)-binding Rossmann-like Domain"/>
    <property type="match status" value="1"/>
</dbReference>
<keyword evidence="1" id="KW-0812">Transmembrane</keyword>
<dbReference type="RefSeq" id="XP_007407051.1">
    <property type="nucleotide sequence ID" value="XM_007406989.1"/>
</dbReference>
<gene>
    <name evidence="2" type="ORF">MELLADRAFT_103745</name>
</gene>
<dbReference type="GeneID" id="18922072"/>
<protein>
    <submittedName>
        <fullName evidence="2">Uncharacterized protein</fullName>
    </submittedName>
</protein>
<evidence type="ECO:0000256" key="1">
    <source>
        <dbReference type="SAM" id="Phobius"/>
    </source>
</evidence>
<accession>F4RC85</accession>
<dbReference type="InParanoid" id="F4RC85"/>
<dbReference type="EMBL" id="GL883096">
    <property type="protein sequence ID" value="EGG09997.1"/>
    <property type="molecule type" value="Genomic_DNA"/>
</dbReference>
<evidence type="ECO:0000313" key="2">
    <source>
        <dbReference type="EMBL" id="EGG09997.1"/>
    </source>
</evidence>
<dbReference type="Proteomes" id="UP000001072">
    <property type="component" value="Unassembled WGS sequence"/>
</dbReference>
<proteinExistence type="predicted"/>
<keyword evidence="1" id="KW-0472">Membrane</keyword>
<dbReference type="OrthoDB" id="429813at2759"/>